<evidence type="ECO:0000313" key="9">
    <source>
        <dbReference type="EMBL" id="GMH48876.1"/>
    </source>
</evidence>
<dbReference type="GO" id="GO:0006893">
    <property type="term" value="P:Golgi to plasma membrane transport"/>
    <property type="evidence" value="ECO:0007669"/>
    <property type="project" value="TreeGrafter"/>
</dbReference>
<evidence type="ECO:0000313" key="10">
    <source>
        <dbReference type="Proteomes" id="UP001165082"/>
    </source>
</evidence>
<dbReference type="PANTHER" id="PTHR21426">
    <property type="entry name" value="EXOCYST COMPLEX COMPONENT 8"/>
    <property type="match status" value="1"/>
</dbReference>
<dbReference type="InterPro" id="IPR001849">
    <property type="entry name" value="PH_domain"/>
</dbReference>
<evidence type="ECO:0000256" key="5">
    <source>
        <dbReference type="ARBA" id="ARBA00022448"/>
    </source>
</evidence>
<comment type="caution">
    <text evidence="9">The sequence shown here is derived from an EMBL/GenBank/DDBJ whole genome shotgun (WGS) entry which is preliminary data.</text>
</comment>
<dbReference type="InterPro" id="IPR016159">
    <property type="entry name" value="Cullin_repeat-like_dom_sf"/>
</dbReference>
<evidence type="ECO:0000256" key="2">
    <source>
        <dbReference type="ARBA" id="ARBA00004624"/>
    </source>
</evidence>
<dbReference type="Pfam" id="PF00169">
    <property type="entry name" value="PH"/>
    <property type="match status" value="1"/>
</dbReference>
<accession>A0A9W6ZAX3</accession>
<dbReference type="InterPro" id="IPR033961">
    <property type="entry name" value="Exo84"/>
</dbReference>
<comment type="similarity">
    <text evidence="3">Belongs to the EXO84 family.</text>
</comment>
<evidence type="ECO:0000256" key="3">
    <source>
        <dbReference type="ARBA" id="ARBA00007210"/>
    </source>
</evidence>
<evidence type="ECO:0000256" key="7">
    <source>
        <dbReference type="SAM" id="MobiDB-lite"/>
    </source>
</evidence>
<dbReference type="Gene3D" id="2.30.29.30">
    <property type="entry name" value="Pleckstrin-homology domain (PH domain)/Phosphotyrosine-binding domain (PTB)"/>
    <property type="match status" value="1"/>
</dbReference>
<dbReference type="Pfam" id="PF08700">
    <property type="entry name" value="VPS51_Exo84_N"/>
    <property type="match status" value="1"/>
</dbReference>
<dbReference type="GO" id="GO:0008104">
    <property type="term" value="P:intracellular protein localization"/>
    <property type="evidence" value="ECO:0007669"/>
    <property type="project" value="TreeGrafter"/>
</dbReference>
<feature type="compositionally biased region" description="Acidic residues" evidence="7">
    <location>
        <begin position="300"/>
        <end position="328"/>
    </location>
</feature>
<keyword evidence="6" id="KW-0268">Exocytosis</keyword>
<feature type="region of interest" description="Disordered" evidence="7">
    <location>
        <begin position="292"/>
        <end position="334"/>
    </location>
</feature>
<dbReference type="EMBL" id="BRXZ01000617">
    <property type="protein sequence ID" value="GMH48876.1"/>
    <property type="molecule type" value="Genomic_DNA"/>
</dbReference>
<dbReference type="AlphaFoldDB" id="A0A9W6ZAX3"/>
<evidence type="ECO:0000256" key="1">
    <source>
        <dbReference type="ARBA" id="ARBA00002660"/>
    </source>
</evidence>
<organism evidence="9 10">
    <name type="scientific">Triparma retinervis</name>
    <dbReference type="NCBI Taxonomy" id="2557542"/>
    <lineage>
        <taxon>Eukaryota</taxon>
        <taxon>Sar</taxon>
        <taxon>Stramenopiles</taxon>
        <taxon>Ochrophyta</taxon>
        <taxon>Bolidophyceae</taxon>
        <taxon>Parmales</taxon>
        <taxon>Triparmaceae</taxon>
        <taxon>Triparma</taxon>
    </lineage>
</organism>
<comment type="subcellular location">
    <subcellularLocation>
        <location evidence="2">Cell projection</location>
        <location evidence="2">Growth cone</location>
    </subcellularLocation>
</comment>
<sequence length="641" mass="70860">MQRIPPSVKLDKYGKLLVPPPANLSVFCKTYGSTGVSVRAMTGEDYKNIVDFDDLKEDENFSRGRLNQVAEQGGGYLHKKGGIRTNWTKRYCQVLGAYLFYSVGPTTAPLGCIPLPECGVTVPSREYKTFGEKRNREAGQGYEMILKSGEGGGRGFRVVAGAEELRNNWVELAKSRSLSTLGRDTVVDGEDDEAALEAKIFESQNFDARRYVDSYFQKNPESTTYKHLKALKDIEGRGKEVLKSSVVGSYKSFVVAGQKIKEVGAMIEKLGRDVEVVNGVVGEMGKINWLGDDSGVWSDSDLEDEEESEEDDDGTDSDDTEEGESPDEIMDRNLSDAGNAVSGAVSTHQYELAVTEILRFYDELEKREYRSRDNKRSVKGLWKEVSKCKEVVRERLGKVLQFKIDRAAEIMDAGRRNKREVLALSDDELELGLMVKMGWGREATMMFCKRRTLGVNEVLHENLGTDDPVVFTSMVAGNFFAKIGSSMRDFIRIFGEGEAGRVEPACMTRMIYWVDTEIGRFCDVVGGGHGLGMLRLPAKGKGGRLDGGKLAEMLKEAEEEMDERGARTIRRLKEAGGMEGGPSVVVAANCLEEIFEEAEEHLRGVGLPILGRVAELMKGKLRGSDGYVSAAIDSKFSSLLV</sequence>
<dbReference type="SUPFAM" id="SSF74788">
    <property type="entry name" value="Cullin repeat-like"/>
    <property type="match status" value="1"/>
</dbReference>
<dbReference type="SUPFAM" id="SSF50729">
    <property type="entry name" value="PH domain-like"/>
    <property type="match status" value="1"/>
</dbReference>
<dbReference type="PANTHER" id="PTHR21426:SF12">
    <property type="entry name" value="EXOCYST COMPLEX COMPONENT 8"/>
    <property type="match status" value="1"/>
</dbReference>
<feature type="domain" description="PH" evidence="8">
    <location>
        <begin position="71"/>
        <end position="180"/>
    </location>
</feature>
<dbReference type="SMART" id="SM00233">
    <property type="entry name" value="PH"/>
    <property type="match status" value="1"/>
</dbReference>
<name>A0A9W6ZAX3_9STRA</name>
<proteinExistence type="inferred from homology"/>
<gene>
    <name evidence="9" type="ORF">TrRE_jg4242</name>
</gene>
<evidence type="ECO:0000259" key="8">
    <source>
        <dbReference type="SMART" id="SM00233"/>
    </source>
</evidence>
<evidence type="ECO:0000256" key="6">
    <source>
        <dbReference type="ARBA" id="ARBA00022483"/>
    </source>
</evidence>
<dbReference type="GO" id="GO:0006887">
    <property type="term" value="P:exocytosis"/>
    <property type="evidence" value="ECO:0007669"/>
    <property type="project" value="UniProtKB-KW"/>
</dbReference>
<keyword evidence="5" id="KW-0813">Transport</keyword>
<protein>
    <recommendedName>
        <fullName evidence="4">Exocyst complex component 8</fullName>
    </recommendedName>
</protein>
<evidence type="ECO:0000256" key="4">
    <source>
        <dbReference type="ARBA" id="ARBA00017509"/>
    </source>
</evidence>
<comment type="function">
    <text evidence="1">Component of the exocyst complex involved in the docking of exocytic vesicles with fusion sites on the plasma membrane.</text>
</comment>
<dbReference type="OrthoDB" id="10345331at2759"/>
<dbReference type="InterPro" id="IPR011993">
    <property type="entry name" value="PH-like_dom_sf"/>
</dbReference>
<dbReference type="GO" id="GO:0000145">
    <property type="term" value="C:exocyst"/>
    <property type="evidence" value="ECO:0007669"/>
    <property type="project" value="InterPro"/>
</dbReference>
<dbReference type="Proteomes" id="UP001165082">
    <property type="component" value="Unassembled WGS sequence"/>
</dbReference>
<keyword evidence="10" id="KW-1185">Reference proteome</keyword>
<reference evidence="9" key="1">
    <citation type="submission" date="2022-07" db="EMBL/GenBank/DDBJ databases">
        <title>Genome analysis of Parmales, a sister group of diatoms, reveals the evolutionary specialization of diatoms from phago-mixotrophs to photoautotrophs.</title>
        <authorList>
            <person name="Ban H."/>
            <person name="Sato S."/>
            <person name="Yoshikawa S."/>
            <person name="Kazumasa Y."/>
            <person name="Nakamura Y."/>
            <person name="Ichinomiya M."/>
            <person name="Saitoh K."/>
            <person name="Sato N."/>
            <person name="Blanc-Mathieu R."/>
            <person name="Endo H."/>
            <person name="Kuwata A."/>
            <person name="Ogata H."/>
        </authorList>
    </citation>
    <scope>NUCLEOTIDE SEQUENCE</scope>
</reference>